<protein>
    <recommendedName>
        <fullName evidence="3">Acrosin</fullName>
        <ecNumber evidence="2">3.4.21.10</ecNumber>
    </recommendedName>
</protein>
<dbReference type="EC" id="3.4.21.10" evidence="2"/>
<dbReference type="HOGENOM" id="CLU_006842_0_4_1"/>
<comment type="catalytic activity">
    <reaction evidence="1">
        <text>Preferential cleavage: Arg-|-Xaa, Lys-|-Xaa.</text>
        <dbReference type="EC" id="3.4.21.10"/>
    </reaction>
</comment>
<evidence type="ECO:0000256" key="3">
    <source>
        <dbReference type="ARBA" id="ARBA00017161"/>
    </source>
</evidence>
<organism evidence="11">
    <name type="scientific">Xenopus tropicalis</name>
    <name type="common">Western clawed frog</name>
    <name type="synonym">Silurana tropicalis</name>
    <dbReference type="NCBI Taxonomy" id="8364"/>
    <lineage>
        <taxon>Eukaryota</taxon>
        <taxon>Metazoa</taxon>
        <taxon>Chordata</taxon>
        <taxon>Craniata</taxon>
        <taxon>Vertebrata</taxon>
        <taxon>Euteleostomi</taxon>
        <taxon>Amphibia</taxon>
        <taxon>Batrachia</taxon>
        <taxon>Anura</taxon>
        <taxon>Pipoidea</taxon>
        <taxon>Pipidae</taxon>
        <taxon>Xenopodinae</taxon>
        <taxon>Xenopus</taxon>
        <taxon>Silurana</taxon>
    </lineage>
</organism>
<keyword evidence="7" id="KW-1015">Disulfide bond</keyword>
<evidence type="ECO:0000256" key="1">
    <source>
        <dbReference type="ARBA" id="ARBA00001656"/>
    </source>
</evidence>
<evidence type="ECO:0000259" key="10">
    <source>
        <dbReference type="PROSITE" id="PS50240"/>
    </source>
</evidence>
<evidence type="ECO:0000256" key="8">
    <source>
        <dbReference type="RuleBase" id="RU363034"/>
    </source>
</evidence>
<accession>F6WRP4</accession>
<evidence type="ECO:0000256" key="5">
    <source>
        <dbReference type="ARBA" id="ARBA00022801"/>
    </source>
</evidence>
<dbReference type="FunCoup" id="F6WRP4">
    <property type="interactions" value="75"/>
</dbReference>
<dbReference type="CDD" id="cd00190">
    <property type="entry name" value="Tryp_SPc"/>
    <property type="match status" value="1"/>
</dbReference>
<keyword evidence="6 8" id="KW-0720">Serine protease</keyword>
<feature type="region of interest" description="Disordered" evidence="9">
    <location>
        <begin position="316"/>
        <end position="335"/>
    </location>
</feature>
<sequence length="388" mass="43787">GSPTLNCGKRPLIENVQRGSRIIGGINAQPGAWPWIVSIQYKKESNYAHFCGGTILNSQWVVTAAHCFSHFNKKLHGLRMVFGAHKLSELGPDTQTRKIKKLIVHEEYSGEGKQIYDMALVRLDEPITFNNYIQPACFPSKSIKVEHMTKCQVAGWGVLTKESADILQEASVTLIPNTLCNSKDWYNGKIEEYNLCAGHKEGKIDSCQGDSGGPLMCRTKSNDFAVVGVTSWGSGCARQQRPGIYSSIQYFTEWINTKLYKEVKKRSKRSVLKKIFFQNDLETKSLNMKVNTANQHNTKNKLKLYLVDAFKTNTATPLPRSENRPLTKPVPNNQITTDTKSVQHIQDPPKLDQKNLLQSLWHRLTQIYKWITTVLVSGSLMDTVQDNN</sequence>
<dbReference type="GO" id="GO:0004252">
    <property type="term" value="F:serine-type endopeptidase activity"/>
    <property type="evidence" value="ECO:0007669"/>
    <property type="project" value="InterPro"/>
</dbReference>
<keyword evidence="5 8" id="KW-0378">Hydrolase</keyword>
<dbReference type="PANTHER" id="PTHR24252">
    <property type="entry name" value="ACROSIN-RELATED"/>
    <property type="match status" value="1"/>
</dbReference>
<dbReference type="GO" id="GO:0006508">
    <property type="term" value="P:proteolysis"/>
    <property type="evidence" value="ECO:0007669"/>
    <property type="project" value="UniProtKB-KW"/>
</dbReference>
<dbReference type="InterPro" id="IPR043504">
    <property type="entry name" value="Peptidase_S1_PA_chymotrypsin"/>
</dbReference>
<evidence type="ECO:0000256" key="6">
    <source>
        <dbReference type="ARBA" id="ARBA00022825"/>
    </source>
</evidence>
<reference evidence="11" key="2">
    <citation type="submission" date="2011-07" db="UniProtKB">
        <authorList>
            <consortium name="Ensembl"/>
        </authorList>
    </citation>
    <scope>IDENTIFICATION</scope>
</reference>
<dbReference type="GeneTree" id="ENSGT00940000162777"/>
<dbReference type="PRINTS" id="PR00722">
    <property type="entry name" value="CHYMOTRYPSIN"/>
</dbReference>
<dbReference type="AlphaFoldDB" id="F6WRP4"/>
<dbReference type="InterPro" id="IPR001314">
    <property type="entry name" value="Peptidase_S1A"/>
</dbReference>
<dbReference type="eggNOG" id="KOG3627">
    <property type="taxonomic scope" value="Eukaryota"/>
</dbReference>
<reference evidence="11" key="1">
    <citation type="journal article" date="2010" name="Science">
        <title>The genome of the Western clawed frog Xenopus tropicalis.</title>
        <authorList>
            <person name="Hellsten U."/>
            <person name="Harland R.M."/>
            <person name="Gilchrist M.J."/>
            <person name="Hendrix D."/>
            <person name="Jurka J."/>
            <person name="Kapitonov V."/>
            <person name="Ovcharenko I."/>
            <person name="Putnam N.H."/>
            <person name="Shu S."/>
            <person name="Taher L."/>
            <person name="Blitz I.L."/>
            <person name="Blumberg B."/>
            <person name="Dichmann D.S."/>
            <person name="Dubchak I."/>
            <person name="Amaya E."/>
            <person name="Detter J.C."/>
            <person name="Fletcher R."/>
            <person name="Gerhard D.S."/>
            <person name="Goodstein D."/>
            <person name="Graves T."/>
            <person name="Grigoriev I.V."/>
            <person name="Grimwood J."/>
            <person name="Kawashima T."/>
            <person name="Lindquist E."/>
            <person name="Lucas S.M."/>
            <person name="Mead P.E."/>
            <person name="Mitros T."/>
            <person name="Ogino H."/>
            <person name="Ohta Y."/>
            <person name="Poliakov A.V."/>
            <person name="Pollet N."/>
            <person name="Robert J."/>
            <person name="Salamov A."/>
            <person name="Sater A.K."/>
            <person name="Schmutz J."/>
            <person name="Terry A."/>
            <person name="Vize P.D."/>
            <person name="Warren W.C."/>
            <person name="Wells D."/>
            <person name="Wills A."/>
            <person name="Wilson R.K."/>
            <person name="Zimmerman L.B."/>
            <person name="Zorn A.M."/>
            <person name="Grainger R."/>
            <person name="Grammer T."/>
            <person name="Khokha M.K."/>
            <person name="Richardson P.M."/>
            <person name="Rokhsar D.S."/>
        </authorList>
    </citation>
    <scope>NUCLEOTIDE SEQUENCE [LARGE SCALE GENOMIC DNA]</scope>
    <source>
        <strain evidence="11">Nigerian</strain>
    </source>
</reference>
<dbReference type="Bgee" id="ENSXETG00000001676">
    <property type="expression patterns" value="Expressed in testis"/>
</dbReference>
<dbReference type="InterPro" id="IPR009003">
    <property type="entry name" value="Peptidase_S1_PA"/>
</dbReference>
<dbReference type="PROSITE" id="PS00135">
    <property type="entry name" value="TRYPSIN_SER"/>
    <property type="match status" value="1"/>
</dbReference>
<dbReference type="PROSITE" id="PS50240">
    <property type="entry name" value="TRYPSIN_DOM"/>
    <property type="match status" value="1"/>
</dbReference>
<proteinExistence type="predicted"/>
<keyword evidence="4 8" id="KW-0645">Protease</keyword>
<evidence type="ECO:0000256" key="9">
    <source>
        <dbReference type="SAM" id="MobiDB-lite"/>
    </source>
</evidence>
<dbReference type="InterPro" id="IPR033116">
    <property type="entry name" value="TRYPSIN_SER"/>
</dbReference>
<dbReference type="PROSITE" id="PS00134">
    <property type="entry name" value="TRYPSIN_HIS"/>
    <property type="match status" value="1"/>
</dbReference>
<evidence type="ECO:0000256" key="2">
    <source>
        <dbReference type="ARBA" id="ARBA00012050"/>
    </source>
</evidence>
<name>F6WRP4_XENTR</name>
<dbReference type="SMART" id="SM00020">
    <property type="entry name" value="Tryp_SPc"/>
    <property type="match status" value="1"/>
</dbReference>
<feature type="domain" description="Peptidase S1" evidence="10">
    <location>
        <begin position="22"/>
        <end position="260"/>
    </location>
</feature>
<dbReference type="InterPro" id="IPR001254">
    <property type="entry name" value="Trypsin_dom"/>
</dbReference>
<evidence type="ECO:0000256" key="7">
    <source>
        <dbReference type="ARBA" id="ARBA00023157"/>
    </source>
</evidence>
<evidence type="ECO:0000313" key="11">
    <source>
        <dbReference type="Ensembl" id="ENSXETP00000003529"/>
    </source>
</evidence>
<dbReference type="Pfam" id="PF00089">
    <property type="entry name" value="Trypsin"/>
    <property type="match status" value="1"/>
</dbReference>
<dbReference type="InParanoid" id="F6WRP4"/>
<dbReference type="Gene3D" id="2.40.10.10">
    <property type="entry name" value="Trypsin-like serine proteases"/>
    <property type="match status" value="2"/>
</dbReference>
<dbReference type="FunFam" id="2.40.10.10:FF:000003">
    <property type="entry name" value="Transmembrane serine protease 3"/>
    <property type="match status" value="1"/>
</dbReference>
<dbReference type="PANTHER" id="PTHR24252:SF8">
    <property type="entry name" value="ACROSIN"/>
    <property type="match status" value="1"/>
</dbReference>
<dbReference type="Ensembl" id="ENSXETT00000003529">
    <property type="protein sequence ID" value="ENSXETP00000003529"/>
    <property type="gene ID" value="ENSXETG00000001676"/>
</dbReference>
<dbReference type="SUPFAM" id="SSF50494">
    <property type="entry name" value="Trypsin-like serine proteases"/>
    <property type="match status" value="1"/>
</dbReference>
<dbReference type="InterPro" id="IPR018114">
    <property type="entry name" value="TRYPSIN_HIS"/>
</dbReference>
<evidence type="ECO:0000256" key="4">
    <source>
        <dbReference type="ARBA" id="ARBA00022670"/>
    </source>
</evidence>